<sequence>MTYTVGDRRISIDKDELDASEKDLILAHLKLFKYCLNNASYKFLMSLKKIVHLYSDIITIYSTLLRKVPNYDDITLMTNRTRLNLLKLEDDFNRLLGDKLQGDSTKKGNWEDKSYELEVKRICLLCVESLNEIFELINKNLNCIDVFFNTFDNLKKLLIPFLSSQTKSIQKLMVKALYLFKLTTIVDEVSSIKELTPTIIKQLRKIEKITGGIERELIILDTAFVTFDPSLQQYTSILLGKAILKRDIDDSDCQIIKRREVCFQAAEHVVSIPLTEDQSSNLTMKHLVKYIVYVCILLAVVLSLMLYRIAKVIIG</sequence>
<feature type="transmembrane region" description="Helical" evidence="1">
    <location>
        <begin position="290"/>
        <end position="310"/>
    </location>
</feature>
<keyword evidence="3" id="KW-1185">Reference proteome</keyword>
<keyword evidence="1" id="KW-0812">Transmembrane</keyword>
<keyword evidence="1" id="KW-0472">Membrane</keyword>
<protein>
    <submittedName>
        <fullName evidence="2">Uncharacterized protein</fullName>
    </submittedName>
</protein>
<dbReference type="EMBL" id="LMYN01000057">
    <property type="protein sequence ID" value="KSA01295.1"/>
    <property type="molecule type" value="Genomic_DNA"/>
</dbReference>
<gene>
    <name evidence="2" type="ORF">AC631_02927</name>
</gene>
<dbReference type="Proteomes" id="UP000054251">
    <property type="component" value="Unassembled WGS sequence"/>
</dbReference>
<comment type="caution">
    <text evidence="2">The sequence shown here is derived from an EMBL/GenBank/DDBJ whole genome shotgun (WGS) entry which is preliminary data.</text>
</comment>
<keyword evidence="1" id="KW-1133">Transmembrane helix</keyword>
<dbReference type="AlphaFoldDB" id="A0A0V1PZD8"/>
<evidence type="ECO:0000256" key="1">
    <source>
        <dbReference type="SAM" id="Phobius"/>
    </source>
</evidence>
<proteinExistence type="predicted"/>
<organism evidence="2 3">
    <name type="scientific">Debaryomyces fabryi</name>
    <dbReference type="NCBI Taxonomy" id="58627"/>
    <lineage>
        <taxon>Eukaryota</taxon>
        <taxon>Fungi</taxon>
        <taxon>Dikarya</taxon>
        <taxon>Ascomycota</taxon>
        <taxon>Saccharomycotina</taxon>
        <taxon>Pichiomycetes</taxon>
        <taxon>Debaryomycetaceae</taxon>
        <taxon>Debaryomyces</taxon>
    </lineage>
</organism>
<evidence type="ECO:0000313" key="2">
    <source>
        <dbReference type="EMBL" id="KSA01295.1"/>
    </source>
</evidence>
<dbReference type="RefSeq" id="XP_015467397.1">
    <property type="nucleotide sequence ID" value="XM_015611756.1"/>
</dbReference>
<dbReference type="GeneID" id="26839936"/>
<evidence type="ECO:0000313" key="3">
    <source>
        <dbReference type="Proteomes" id="UP000054251"/>
    </source>
</evidence>
<reference evidence="2 3" key="1">
    <citation type="submission" date="2015-11" db="EMBL/GenBank/DDBJ databases">
        <title>The genome of Debaryomyces fabryi.</title>
        <authorList>
            <person name="Tafer H."/>
            <person name="Lopandic K."/>
        </authorList>
    </citation>
    <scope>NUCLEOTIDE SEQUENCE [LARGE SCALE GENOMIC DNA]</scope>
    <source>
        <strain evidence="2 3">CBS 789</strain>
    </source>
</reference>
<name>A0A0V1PZD8_9ASCO</name>
<dbReference type="OrthoDB" id="4079976at2759"/>
<accession>A0A0V1PZD8</accession>